<feature type="domain" description="UspA" evidence="2">
    <location>
        <begin position="2"/>
        <end position="140"/>
    </location>
</feature>
<dbReference type="InterPro" id="IPR014729">
    <property type="entry name" value="Rossmann-like_a/b/a_fold"/>
</dbReference>
<dbReference type="PRINTS" id="PR01438">
    <property type="entry name" value="UNVRSLSTRESS"/>
</dbReference>
<dbReference type="SUPFAM" id="SSF52402">
    <property type="entry name" value="Adenine nucleotide alpha hydrolases-like"/>
    <property type="match status" value="1"/>
</dbReference>
<dbReference type="Gene3D" id="3.40.50.620">
    <property type="entry name" value="HUPs"/>
    <property type="match status" value="1"/>
</dbReference>
<evidence type="ECO:0000256" key="1">
    <source>
        <dbReference type="ARBA" id="ARBA00008791"/>
    </source>
</evidence>
<proteinExistence type="inferred from homology"/>
<evidence type="ECO:0000259" key="2">
    <source>
        <dbReference type="Pfam" id="PF00582"/>
    </source>
</evidence>
<organism evidence="3 4">
    <name type="scientific">Hydrogenophaga laconesensis</name>
    <dbReference type="NCBI Taxonomy" id="1805971"/>
    <lineage>
        <taxon>Bacteria</taxon>
        <taxon>Pseudomonadati</taxon>
        <taxon>Pseudomonadota</taxon>
        <taxon>Betaproteobacteria</taxon>
        <taxon>Burkholderiales</taxon>
        <taxon>Comamonadaceae</taxon>
        <taxon>Hydrogenophaga</taxon>
    </lineage>
</organism>
<dbReference type="InterPro" id="IPR006015">
    <property type="entry name" value="Universal_stress_UspA"/>
</dbReference>
<gene>
    <name evidence="3" type="ORF">J2X09_002655</name>
</gene>
<keyword evidence="4" id="KW-1185">Reference proteome</keyword>
<dbReference type="PANTHER" id="PTHR31964">
    <property type="entry name" value="ADENINE NUCLEOTIDE ALPHA HYDROLASES-LIKE SUPERFAMILY PROTEIN"/>
    <property type="match status" value="1"/>
</dbReference>
<comment type="similarity">
    <text evidence="1">Belongs to the universal stress protein A family.</text>
</comment>
<dbReference type="InterPro" id="IPR006016">
    <property type="entry name" value="UspA"/>
</dbReference>
<dbReference type="RefSeq" id="WP_204733635.1">
    <property type="nucleotide sequence ID" value="NZ_JAVDWE010000006.1"/>
</dbReference>
<sequence length="148" mass="15666">MKILVPVDGSERALDAVRHALRLKREGLNATFVLATVQEPTYLYELMLAPDADVLERVSGAVGSRALEGAEALFNAADVSFEREIGSGDPAQTLVELAERLACDAIILGSRGLGTLRGTLFGSVSQAVLHAAKVPVTIIRHTESDAAN</sequence>
<dbReference type="Pfam" id="PF00582">
    <property type="entry name" value="Usp"/>
    <property type="match status" value="1"/>
</dbReference>
<accession>A0ABU1VBV2</accession>
<dbReference type="CDD" id="cd23659">
    <property type="entry name" value="USP_At3g01520-like"/>
    <property type="match status" value="1"/>
</dbReference>
<comment type="caution">
    <text evidence="3">The sequence shown here is derived from an EMBL/GenBank/DDBJ whole genome shotgun (WGS) entry which is preliminary data.</text>
</comment>
<dbReference type="PANTHER" id="PTHR31964:SF113">
    <property type="entry name" value="USPA DOMAIN-CONTAINING PROTEIN"/>
    <property type="match status" value="1"/>
</dbReference>
<protein>
    <submittedName>
        <fullName evidence="3">Nucleotide-binding universal stress UspA family protein</fullName>
    </submittedName>
</protein>
<evidence type="ECO:0000313" key="4">
    <source>
        <dbReference type="Proteomes" id="UP001265550"/>
    </source>
</evidence>
<name>A0ABU1VBV2_9BURK</name>
<reference evidence="3 4" key="1">
    <citation type="submission" date="2023-07" db="EMBL/GenBank/DDBJ databases">
        <title>Sorghum-associated microbial communities from plants grown in Nebraska, USA.</title>
        <authorList>
            <person name="Schachtman D."/>
        </authorList>
    </citation>
    <scope>NUCLEOTIDE SEQUENCE [LARGE SCALE GENOMIC DNA]</scope>
    <source>
        <strain evidence="3 4">BE240</strain>
    </source>
</reference>
<evidence type="ECO:0000313" key="3">
    <source>
        <dbReference type="EMBL" id="MDR7094912.1"/>
    </source>
</evidence>
<dbReference type="EMBL" id="JAVDWE010000006">
    <property type="protein sequence ID" value="MDR7094912.1"/>
    <property type="molecule type" value="Genomic_DNA"/>
</dbReference>
<dbReference type="Proteomes" id="UP001265550">
    <property type="component" value="Unassembled WGS sequence"/>
</dbReference>